<dbReference type="GO" id="GO:0098552">
    <property type="term" value="C:side of membrane"/>
    <property type="evidence" value="ECO:0007669"/>
    <property type="project" value="UniProtKB-KW"/>
</dbReference>
<evidence type="ECO:0000313" key="11">
    <source>
        <dbReference type="EMBL" id="EHK97667.1"/>
    </source>
</evidence>
<keyword evidence="2" id="KW-1003">Cell membrane</keyword>
<keyword evidence="6" id="KW-0325">Glycoprotein</keyword>
<dbReference type="GO" id="GO:0005886">
    <property type="term" value="C:plasma membrane"/>
    <property type="evidence" value="ECO:0007669"/>
    <property type="project" value="UniProtKB-SubCell"/>
</dbReference>
<keyword evidence="7" id="KW-0449">Lipoprotein</keyword>
<feature type="domain" description="Copper acquisition factor BIM1-like" evidence="10">
    <location>
        <begin position="16"/>
        <end position="159"/>
    </location>
</feature>
<dbReference type="PANTHER" id="PTHR34992:SF1">
    <property type="entry name" value="COPPER ACQUISITION FACTOR BIM1-LIKE DOMAIN-CONTAINING PROTEIN"/>
    <property type="match status" value="1"/>
</dbReference>
<dbReference type="CDD" id="cd21176">
    <property type="entry name" value="LPMO_auxiliary-like"/>
    <property type="match status" value="1"/>
</dbReference>
<organism evidence="11 12">
    <name type="scientific">Glarea lozoyensis (strain ATCC 74030 / MF5533)</name>
    <dbReference type="NCBI Taxonomy" id="1104152"/>
    <lineage>
        <taxon>Eukaryota</taxon>
        <taxon>Fungi</taxon>
        <taxon>Dikarya</taxon>
        <taxon>Ascomycota</taxon>
        <taxon>Pezizomycotina</taxon>
        <taxon>Leotiomycetes</taxon>
        <taxon>Helotiales</taxon>
        <taxon>Helotiaceae</taxon>
        <taxon>Glarea</taxon>
    </lineage>
</organism>
<keyword evidence="5" id="KW-0472">Membrane</keyword>
<protein>
    <recommendedName>
        <fullName evidence="10">Copper acquisition factor BIM1-like domain-containing protein</fullName>
    </recommendedName>
</protein>
<evidence type="ECO:0000256" key="1">
    <source>
        <dbReference type="ARBA" id="ARBA00004609"/>
    </source>
</evidence>
<feature type="compositionally biased region" description="Low complexity" evidence="8">
    <location>
        <begin position="173"/>
        <end position="189"/>
    </location>
</feature>
<evidence type="ECO:0000256" key="3">
    <source>
        <dbReference type="ARBA" id="ARBA00022622"/>
    </source>
</evidence>
<feature type="region of interest" description="Disordered" evidence="8">
    <location>
        <begin position="167"/>
        <end position="189"/>
    </location>
</feature>
<accession>H0EUW2</accession>
<dbReference type="AlphaFoldDB" id="H0EUW2"/>
<comment type="caution">
    <text evidence="11">The sequence shown here is derived from an EMBL/GenBank/DDBJ whole genome shotgun (WGS) entry which is preliminary data.</text>
</comment>
<dbReference type="Pfam" id="PF20238">
    <property type="entry name" value="BIM1-like_dom"/>
    <property type="match status" value="1"/>
</dbReference>
<feature type="signal peptide" evidence="9">
    <location>
        <begin position="1"/>
        <end position="17"/>
    </location>
</feature>
<gene>
    <name evidence="11" type="ORF">M7I_6552</name>
</gene>
<evidence type="ECO:0000256" key="5">
    <source>
        <dbReference type="ARBA" id="ARBA00023136"/>
    </source>
</evidence>
<dbReference type="InterPro" id="IPR046936">
    <property type="entry name" value="BIM1-like"/>
</dbReference>
<keyword evidence="3" id="KW-0336">GPI-anchor</keyword>
<evidence type="ECO:0000256" key="6">
    <source>
        <dbReference type="ARBA" id="ARBA00023180"/>
    </source>
</evidence>
<evidence type="ECO:0000256" key="8">
    <source>
        <dbReference type="SAM" id="MobiDB-lite"/>
    </source>
</evidence>
<evidence type="ECO:0000259" key="10">
    <source>
        <dbReference type="Pfam" id="PF20238"/>
    </source>
</evidence>
<sequence length="224" mass="22341">MKTTITTLAAFASIASAHFTLEFPTVRGFDEDKLTQFPCGSFDTAGVKGRTPFPMTGGEIALTMGHDQSQIEVLIAIGNDPGSAFNTVIKSPISQTGLGAFCMTGISIPSTLNVTEGQNATIQVLTNGDPTGGLYNCADITFSSTATMPSTSVCRNNTGVTAVAASADTHPNGTATGTTTGDASATSASSGASATATKNAAVRNLGAEVGGLVLAGAAALAIVL</sequence>
<dbReference type="InterPro" id="IPR046530">
    <property type="entry name" value="BIM1-like_dom"/>
</dbReference>
<keyword evidence="4 9" id="KW-0732">Signal</keyword>
<keyword evidence="12" id="KW-1185">Reference proteome</keyword>
<dbReference type="PANTHER" id="PTHR34992">
    <property type="entry name" value="HYPHAL ANASTAMOSIS-7 PROTEIN"/>
    <property type="match status" value="1"/>
</dbReference>
<evidence type="ECO:0000256" key="9">
    <source>
        <dbReference type="SAM" id="SignalP"/>
    </source>
</evidence>
<evidence type="ECO:0000256" key="4">
    <source>
        <dbReference type="ARBA" id="ARBA00022729"/>
    </source>
</evidence>
<evidence type="ECO:0000256" key="2">
    <source>
        <dbReference type="ARBA" id="ARBA00022475"/>
    </source>
</evidence>
<name>H0EUW2_GLAL7</name>
<evidence type="ECO:0000256" key="7">
    <source>
        <dbReference type="ARBA" id="ARBA00023288"/>
    </source>
</evidence>
<feature type="chain" id="PRO_5003532182" description="Copper acquisition factor BIM1-like domain-containing protein" evidence="9">
    <location>
        <begin position="18"/>
        <end position="224"/>
    </location>
</feature>
<dbReference type="InParanoid" id="H0EUW2"/>
<reference evidence="11 12" key="1">
    <citation type="journal article" date="2012" name="Eukaryot. Cell">
        <title>Genome sequence of the fungus Glarea lozoyensis: the first genome sequence of a species from the Helotiaceae family.</title>
        <authorList>
            <person name="Youssar L."/>
            <person name="Gruening B.A."/>
            <person name="Erxleben A."/>
            <person name="Guenther S."/>
            <person name="Huettel W."/>
        </authorList>
    </citation>
    <scope>NUCLEOTIDE SEQUENCE [LARGE SCALE GENOMIC DNA]</scope>
    <source>
        <strain evidence="12">ATCC 74030 / MF5533</strain>
    </source>
</reference>
<comment type="subcellular location">
    <subcellularLocation>
        <location evidence="1">Cell membrane</location>
        <topology evidence="1">Lipid-anchor</topology>
        <topology evidence="1">GPI-anchor</topology>
    </subcellularLocation>
</comment>
<dbReference type="HOGENOM" id="CLU_070647_2_0_1"/>
<proteinExistence type="predicted"/>
<dbReference type="Proteomes" id="UP000005446">
    <property type="component" value="Unassembled WGS sequence"/>
</dbReference>
<dbReference type="EMBL" id="AGUE01000182">
    <property type="protein sequence ID" value="EHK97667.1"/>
    <property type="molecule type" value="Genomic_DNA"/>
</dbReference>
<evidence type="ECO:0000313" key="12">
    <source>
        <dbReference type="Proteomes" id="UP000005446"/>
    </source>
</evidence>
<dbReference type="OrthoDB" id="2146436at2759"/>